<evidence type="ECO:0000313" key="1">
    <source>
        <dbReference type="EMBL" id="CAB4159177.1"/>
    </source>
</evidence>
<protein>
    <submittedName>
        <fullName evidence="1">Uncharacterized protein</fullName>
    </submittedName>
</protein>
<name>A0A6J5NK36_9CAUD</name>
<sequence length="205" mass="23151">MSDELVYIGSIPDAVSVTDIGLQFNHDIEYDQWLRLMATLQQLTTAFQFAIGDALNYGQKRYGEKYAQAMDVTGCAYQSLANWSWVSSHVPIDNRVAGLSWTHHRLVANMGTEQQKQILESAKARGVSVTEFERELKGDKEEEKKPLKSIEIPSGWTVDDVNKALSLISTTPIPLQEVYDAGLTKLSEDDEVQRVRYCDQCPYNQ</sequence>
<accession>A0A6J5NK36</accession>
<reference evidence="1" key="1">
    <citation type="submission" date="2020-04" db="EMBL/GenBank/DDBJ databases">
        <authorList>
            <person name="Chiriac C."/>
            <person name="Salcher M."/>
            <person name="Ghai R."/>
            <person name="Kavagutti S V."/>
        </authorList>
    </citation>
    <scope>NUCLEOTIDE SEQUENCE</scope>
</reference>
<gene>
    <name evidence="1" type="ORF">UFOVP704_61</name>
</gene>
<organism evidence="1">
    <name type="scientific">uncultured Caudovirales phage</name>
    <dbReference type="NCBI Taxonomy" id="2100421"/>
    <lineage>
        <taxon>Viruses</taxon>
        <taxon>Duplodnaviria</taxon>
        <taxon>Heunggongvirae</taxon>
        <taxon>Uroviricota</taxon>
        <taxon>Caudoviricetes</taxon>
        <taxon>Peduoviridae</taxon>
        <taxon>Maltschvirus</taxon>
        <taxon>Maltschvirus maltsch</taxon>
    </lineage>
</organism>
<proteinExistence type="predicted"/>
<dbReference type="EMBL" id="LR796675">
    <property type="protein sequence ID" value="CAB4159177.1"/>
    <property type="molecule type" value="Genomic_DNA"/>
</dbReference>